<dbReference type="EMBL" id="SEYY01001343">
    <property type="protein sequence ID" value="KAB7505343.1"/>
    <property type="molecule type" value="Genomic_DNA"/>
</dbReference>
<reference evidence="2 3" key="1">
    <citation type="journal article" date="2019" name="PLoS Biol.">
        <title>Sex chromosomes control vertical transmission of feminizing Wolbachia symbionts in an isopod.</title>
        <authorList>
            <person name="Becking T."/>
            <person name="Chebbi M.A."/>
            <person name="Giraud I."/>
            <person name="Moumen B."/>
            <person name="Laverre T."/>
            <person name="Caubet Y."/>
            <person name="Peccoud J."/>
            <person name="Gilbert C."/>
            <person name="Cordaux R."/>
        </authorList>
    </citation>
    <scope>NUCLEOTIDE SEQUENCE [LARGE SCALE GENOMIC DNA]</scope>
    <source>
        <strain evidence="2">ANa2</strain>
        <tissue evidence="2">Whole body excluding digestive tract and cuticle</tissue>
    </source>
</reference>
<sequence>MAIMALDHIHCNECEYMSPHLKILHSIYSAFLNSTVGLLGGLIASGQVMMAIPYSPGLGTKQMMWLANCGMIGLVVAPVGIFGGAIALRAAWYTADCCSLVNLISTRDKSIIGGLSTVAMCAPSDKFLNWGGPLGIGLGGNSSARITFQCFARIPVLGSHSGAWLVPVLGSESILYPFPAPGSVPVLYSIQSQSIYTGYRP</sequence>
<feature type="transmembrane region" description="Helical" evidence="1">
    <location>
        <begin position="27"/>
        <end position="52"/>
    </location>
</feature>
<dbReference type="OrthoDB" id="6285520at2759"/>
<proteinExistence type="predicted"/>
<feature type="transmembrane region" description="Helical" evidence="1">
    <location>
        <begin position="64"/>
        <end position="92"/>
    </location>
</feature>
<dbReference type="AlphaFoldDB" id="A0A5N5TFD3"/>
<keyword evidence="1 2" id="KW-0812">Transmembrane</keyword>
<keyword evidence="1" id="KW-1133">Transmembrane helix</keyword>
<keyword evidence="3" id="KW-1185">Reference proteome</keyword>
<evidence type="ECO:0000313" key="3">
    <source>
        <dbReference type="Proteomes" id="UP000326759"/>
    </source>
</evidence>
<keyword evidence="1" id="KW-0472">Membrane</keyword>
<accession>A0A5N5TFD3</accession>
<organism evidence="2 3">
    <name type="scientific">Armadillidium nasatum</name>
    <dbReference type="NCBI Taxonomy" id="96803"/>
    <lineage>
        <taxon>Eukaryota</taxon>
        <taxon>Metazoa</taxon>
        <taxon>Ecdysozoa</taxon>
        <taxon>Arthropoda</taxon>
        <taxon>Crustacea</taxon>
        <taxon>Multicrustacea</taxon>
        <taxon>Malacostraca</taxon>
        <taxon>Eumalacostraca</taxon>
        <taxon>Peracarida</taxon>
        <taxon>Isopoda</taxon>
        <taxon>Oniscidea</taxon>
        <taxon>Crinocheta</taxon>
        <taxon>Armadillidiidae</taxon>
        <taxon>Armadillidium</taxon>
    </lineage>
</organism>
<dbReference type="Proteomes" id="UP000326759">
    <property type="component" value="Unassembled WGS sequence"/>
</dbReference>
<protein>
    <submittedName>
        <fullName evidence="2">Growth hormone-inducible transmembrane protein</fullName>
    </submittedName>
</protein>
<evidence type="ECO:0000256" key="1">
    <source>
        <dbReference type="SAM" id="Phobius"/>
    </source>
</evidence>
<comment type="caution">
    <text evidence="2">The sequence shown here is derived from an EMBL/GenBank/DDBJ whole genome shotgun (WGS) entry which is preliminary data.</text>
</comment>
<name>A0A5N5TFD3_9CRUS</name>
<gene>
    <name evidence="2" type="primary">GHITM</name>
    <name evidence="2" type="ORF">Anas_05757</name>
</gene>
<evidence type="ECO:0000313" key="2">
    <source>
        <dbReference type="EMBL" id="KAB7505343.1"/>
    </source>
</evidence>